<gene>
    <name evidence="1" type="ORF">CRENBAI_002979</name>
</gene>
<comment type="caution">
    <text evidence="1">The sequence shown here is derived from an EMBL/GenBank/DDBJ whole genome shotgun (WGS) entry which is preliminary data.</text>
</comment>
<reference evidence="1 2" key="1">
    <citation type="submission" date="2021-06" db="EMBL/GenBank/DDBJ databases">
        <authorList>
            <person name="Palmer J.M."/>
        </authorList>
    </citation>
    <scope>NUCLEOTIDE SEQUENCE [LARGE SCALE GENOMIC DNA]</scope>
    <source>
        <strain evidence="1 2">MEX-2019</strain>
        <tissue evidence="1">Muscle</tissue>
    </source>
</reference>
<evidence type="ECO:0000313" key="2">
    <source>
        <dbReference type="Proteomes" id="UP001311232"/>
    </source>
</evidence>
<keyword evidence="2" id="KW-1185">Reference proteome</keyword>
<name>A0AAV9R1L5_9TELE</name>
<dbReference type="AlphaFoldDB" id="A0AAV9R1L5"/>
<dbReference type="Proteomes" id="UP001311232">
    <property type="component" value="Unassembled WGS sequence"/>
</dbReference>
<organism evidence="1 2">
    <name type="scientific">Crenichthys baileyi</name>
    <name type="common">White River springfish</name>
    <dbReference type="NCBI Taxonomy" id="28760"/>
    <lineage>
        <taxon>Eukaryota</taxon>
        <taxon>Metazoa</taxon>
        <taxon>Chordata</taxon>
        <taxon>Craniata</taxon>
        <taxon>Vertebrata</taxon>
        <taxon>Euteleostomi</taxon>
        <taxon>Actinopterygii</taxon>
        <taxon>Neopterygii</taxon>
        <taxon>Teleostei</taxon>
        <taxon>Neoteleostei</taxon>
        <taxon>Acanthomorphata</taxon>
        <taxon>Ovalentaria</taxon>
        <taxon>Atherinomorphae</taxon>
        <taxon>Cyprinodontiformes</taxon>
        <taxon>Goodeidae</taxon>
        <taxon>Crenichthys</taxon>
    </lineage>
</organism>
<sequence>MEKKTPTPCKNNGVRSSCDESTVKSRKDCCYCAAIYDLFVHYQYLDLQFFSGHELDCWVYSWALGTWLVSLSLKLR</sequence>
<evidence type="ECO:0000313" key="1">
    <source>
        <dbReference type="EMBL" id="KAK5603661.1"/>
    </source>
</evidence>
<dbReference type="EMBL" id="JAHHUM010002418">
    <property type="protein sequence ID" value="KAK5603661.1"/>
    <property type="molecule type" value="Genomic_DNA"/>
</dbReference>
<protein>
    <submittedName>
        <fullName evidence="1">Uncharacterized protein</fullName>
    </submittedName>
</protein>
<accession>A0AAV9R1L5</accession>
<proteinExistence type="predicted"/>